<reference key="2">
    <citation type="submission" date="2011-05" db="EMBL/GenBank/DDBJ databases">
        <title>The Genome Sequence of Magnaporthe oryzae 70-15.</title>
        <authorList>
            <consortium name="The Broad Institute Genome Sequencing Platform"/>
            <person name="Ma L.-J."/>
            <person name="Dead R."/>
            <person name="Young S.K."/>
            <person name="Zeng Q."/>
            <person name="Gargeya S."/>
            <person name="Fitzgerald M."/>
            <person name="Haas B."/>
            <person name="Abouelleil A."/>
            <person name="Alvarado L."/>
            <person name="Arachchi H.M."/>
            <person name="Berlin A."/>
            <person name="Brown A."/>
            <person name="Chapman S.B."/>
            <person name="Chen Z."/>
            <person name="Dunbar C."/>
            <person name="Freedman E."/>
            <person name="Gearin G."/>
            <person name="Gellesch M."/>
            <person name="Goldberg J."/>
            <person name="Griggs A."/>
            <person name="Gujja S."/>
            <person name="Heiman D."/>
            <person name="Howarth C."/>
            <person name="Larson L."/>
            <person name="Lui A."/>
            <person name="MacDonald P.J.P."/>
            <person name="Mehta T."/>
            <person name="Montmayeur A."/>
            <person name="Murphy C."/>
            <person name="Neiman D."/>
            <person name="Pearson M."/>
            <person name="Priest M."/>
            <person name="Roberts A."/>
            <person name="Saif S."/>
            <person name="Shea T."/>
            <person name="Shenoy N."/>
            <person name="Sisk P."/>
            <person name="Stolte C."/>
            <person name="Sykes S."/>
            <person name="Yandava C."/>
            <person name="Wortman J."/>
            <person name="Nusbaum C."/>
            <person name="Birren B."/>
        </authorList>
    </citation>
    <scope>NUCLEOTIDE SEQUENCE</scope>
    <source>
        <strain>70-15</strain>
    </source>
</reference>
<dbReference type="EMBL" id="CM001232">
    <property type="protein sequence ID" value="EHA53545.1"/>
    <property type="molecule type" value="Genomic_DNA"/>
</dbReference>
<organism evidence="1 2">
    <name type="scientific">Pyricularia oryzae (strain 70-15 / ATCC MYA-4617 / FGSC 8958)</name>
    <name type="common">Rice blast fungus</name>
    <name type="synonym">Magnaporthe oryzae</name>
    <dbReference type="NCBI Taxonomy" id="242507"/>
    <lineage>
        <taxon>Eukaryota</taxon>
        <taxon>Fungi</taxon>
        <taxon>Dikarya</taxon>
        <taxon>Ascomycota</taxon>
        <taxon>Pezizomycotina</taxon>
        <taxon>Sordariomycetes</taxon>
        <taxon>Sordariomycetidae</taxon>
        <taxon>Magnaporthales</taxon>
        <taxon>Pyriculariaceae</taxon>
        <taxon>Pyricularia</taxon>
    </lineage>
</organism>
<dbReference type="SMR" id="G4MY17"/>
<dbReference type="OrthoDB" id="5086500at2759"/>
<dbReference type="KEGG" id="mgr:MGG_15514"/>
<proteinExistence type="predicted"/>
<name>G4MY17_PYRO7</name>
<sequence length="134" mass="14623">MSGLEPIAALSLACSILQVLEQAMKTTQVAIKVYKDGTLDDLRGHEQDAETLRNLSAEIETICSSGAPRRPSKFDSDLLKTAAKCRDIQRDIRAHMAFFVEECKQGELVGGCLCVCQGHQWQETRGAAQGVAQD</sequence>
<dbReference type="STRING" id="242507.G4MY17"/>
<evidence type="ECO:0000313" key="2">
    <source>
        <dbReference type="Proteomes" id="UP000009058"/>
    </source>
</evidence>
<gene>
    <name evidence="1" type="ORF">MGG_15514</name>
</gene>
<protein>
    <submittedName>
        <fullName evidence="1">Uncharacterized protein</fullName>
    </submittedName>
</protein>
<dbReference type="AlphaFoldDB" id="G4MY17"/>
<dbReference type="VEuPathDB" id="FungiDB:MGG_15514"/>
<dbReference type="Proteomes" id="UP000009058">
    <property type="component" value="Chromosome 2"/>
</dbReference>
<evidence type="ECO:0000313" key="1">
    <source>
        <dbReference type="EMBL" id="EHA53545.1"/>
    </source>
</evidence>
<dbReference type="HOGENOM" id="CLU_1896638_0_0_1"/>
<dbReference type="InParanoid" id="G4MY17"/>
<keyword evidence="2" id="KW-1185">Reference proteome</keyword>
<accession>G4MY17</accession>
<reference evidence="1 2" key="1">
    <citation type="journal article" date="2005" name="Nature">
        <title>The genome sequence of the rice blast fungus Magnaporthe grisea.</title>
        <authorList>
            <person name="Dean R.A."/>
            <person name="Talbot N.J."/>
            <person name="Ebbole D.J."/>
            <person name="Farman M.L."/>
            <person name="Mitchell T.K."/>
            <person name="Orbach M.J."/>
            <person name="Thon M."/>
            <person name="Kulkarni R."/>
            <person name="Xu J.R."/>
            <person name="Pan H."/>
            <person name="Read N.D."/>
            <person name="Lee Y.H."/>
            <person name="Carbone I."/>
            <person name="Brown D."/>
            <person name="Oh Y.Y."/>
            <person name="Donofrio N."/>
            <person name="Jeong J.S."/>
            <person name="Soanes D.M."/>
            <person name="Djonovic S."/>
            <person name="Kolomiets E."/>
            <person name="Rehmeyer C."/>
            <person name="Li W."/>
            <person name="Harding M."/>
            <person name="Kim S."/>
            <person name="Lebrun M.H."/>
            <person name="Bohnert H."/>
            <person name="Coughlan S."/>
            <person name="Butler J."/>
            <person name="Calvo S."/>
            <person name="Ma L.J."/>
            <person name="Nicol R."/>
            <person name="Purcell S."/>
            <person name="Nusbaum C."/>
            <person name="Galagan J.E."/>
            <person name="Birren B.W."/>
        </authorList>
    </citation>
    <scope>NUCLEOTIDE SEQUENCE [LARGE SCALE GENOMIC DNA]</scope>
    <source>
        <strain evidence="2">70-15 / ATCC MYA-4617 / FGSC 8958</strain>
    </source>
</reference>
<dbReference type="RefSeq" id="XP_003713352.1">
    <property type="nucleotide sequence ID" value="XM_003713304.1"/>
</dbReference>
<dbReference type="GeneID" id="12986224"/>